<proteinExistence type="predicted"/>
<organism evidence="2 3">
    <name type="scientific">Novosphingobium mangrovi</name>
    <name type="common">ex Hu et al. 2023</name>
    <dbReference type="NCBI Taxonomy" id="2930094"/>
    <lineage>
        <taxon>Bacteria</taxon>
        <taxon>Pseudomonadati</taxon>
        <taxon>Pseudomonadota</taxon>
        <taxon>Alphaproteobacteria</taxon>
        <taxon>Sphingomonadales</taxon>
        <taxon>Sphingomonadaceae</taxon>
        <taxon>Novosphingobium</taxon>
    </lineage>
</organism>
<dbReference type="EMBL" id="JALHAT010000070">
    <property type="protein sequence ID" value="MCJ1962887.1"/>
    <property type="molecule type" value="Genomic_DNA"/>
</dbReference>
<dbReference type="SUPFAM" id="SSF47598">
    <property type="entry name" value="Ribbon-helix-helix"/>
    <property type="match status" value="1"/>
</dbReference>
<dbReference type="InterPro" id="IPR010985">
    <property type="entry name" value="Ribbon_hlx_hlx"/>
</dbReference>
<dbReference type="RefSeq" id="WP_243803194.1">
    <property type="nucleotide sequence ID" value="NZ_JALHAT010000070.1"/>
</dbReference>
<evidence type="ECO:0000256" key="1">
    <source>
        <dbReference type="SAM" id="MobiDB-lite"/>
    </source>
</evidence>
<accession>A0ABT0AI70</accession>
<protein>
    <submittedName>
        <fullName evidence="2">Toxin-antitoxin system HicB family antitoxin</fullName>
    </submittedName>
</protein>
<dbReference type="InterPro" id="IPR008651">
    <property type="entry name" value="Uncharacterised_HicB"/>
</dbReference>
<evidence type="ECO:0000313" key="2">
    <source>
        <dbReference type="EMBL" id="MCJ1962887.1"/>
    </source>
</evidence>
<dbReference type="Proteomes" id="UP001162802">
    <property type="component" value="Unassembled WGS sequence"/>
</dbReference>
<comment type="caution">
    <text evidence="2">The sequence shown here is derived from an EMBL/GenBank/DDBJ whole genome shotgun (WGS) entry which is preliminary data.</text>
</comment>
<name>A0ABT0AI70_9SPHN</name>
<dbReference type="Pfam" id="PF05534">
    <property type="entry name" value="HicB"/>
    <property type="match status" value="1"/>
</dbReference>
<feature type="region of interest" description="Disordered" evidence="1">
    <location>
        <begin position="47"/>
        <end position="75"/>
    </location>
</feature>
<dbReference type="InterPro" id="IPR013321">
    <property type="entry name" value="Arc_rbn_hlx_hlx"/>
</dbReference>
<evidence type="ECO:0000313" key="3">
    <source>
        <dbReference type="Proteomes" id="UP001162802"/>
    </source>
</evidence>
<reference evidence="2" key="1">
    <citation type="submission" date="2022-03" db="EMBL/GenBank/DDBJ databases">
        <title>Identification of a novel bacterium isolated from mangrove sediments.</title>
        <authorList>
            <person name="Pan X."/>
        </authorList>
    </citation>
    <scope>NUCLEOTIDE SEQUENCE</scope>
    <source>
        <strain evidence="2">B2637</strain>
    </source>
</reference>
<dbReference type="Gene3D" id="1.10.1220.10">
    <property type="entry name" value="Met repressor-like"/>
    <property type="match status" value="1"/>
</dbReference>
<sequence>MPSPAKKAFPLRLDPELHAALERAAAGDLRSVNAEIEVLLREALARRGVKVPVSPPSRRGRPPATSTPKDGSEET</sequence>
<gene>
    <name evidence="2" type="ORF">MTR65_19570</name>
</gene>
<keyword evidence="3" id="KW-1185">Reference proteome</keyword>